<organism evidence="1">
    <name type="scientific">Tanacetum cinerariifolium</name>
    <name type="common">Dalmatian daisy</name>
    <name type="synonym">Chrysanthemum cinerariifolium</name>
    <dbReference type="NCBI Taxonomy" id="118510"/>
    <lineage>
        <taxon>Eukaryota</taxon>
        <taxon>Viridiplantae</taxon>
        <taxon>Streptophyta</taxon>
        <taxon>Embryophyta</taxon>
        <taxon>Tracheophyta</taxon>
        <taxon>Spermatophyta</taxon>
        <taxon>Magnoliopsida</taxon>
        <taxon>eudicotyledons</taxon>
        <taxon>Gunneridae</taxon>
        <taxon>Pentapetalae</taxon>
        <taxon>asterids</taxon>
        <taxon>campanulids</taxon>
        <taxon>Asterales</taxon>
        <taxon>Asteraceae</taxon>
        <taxon>Asteroideae</taxon>
        <taxon>Anthemideae</taxon>
        <taxon>Anthemidinae</taxon>
        <taxon>Tanacetum</taxon>
    </lineage>
</organism>
<dbReference type="InterPro" id="IPR043502">
    <property type="entry name" value="DNA/RNA_pol_sf"/>
</dbReference>
<dbReference type="PANTHER" id="PTHR15503">
    <property type="entry name" value="LDOC1 RELATED"/>
    <property type="match status" value="1"/>
</dbReference>
<feature type="non-terminal residue" evidence="1">
    <location>
        <position position="161"/>
    </location>
</feature>
<keyword evidence="1" id="KW-0548">Nucleotidyltransferase</keyword>
<feature type="non-terminal residue" evidence="1">
    <location>
        <position position="1"/>
    </location>
</feature>
<keyword evidence="1" id="KW-0695">RNA-directed DNA polymerase</keyword>
<dbReference type="SUPFAM" id="SSF56672">
    <property type="entry name" value="DNA/RNA polymerases"/>
    <property type="match status" value="1"/>
</dbReference>
<accession>A0A699TMB2</accession>
<dbReference type="Gene3D" id="3.10.10.10">
    <property type="entry name" value="HIV Type 1 Reverse Transcriptase, subunit A, domain 1"/>
    <property type="match status" value="1"/>
</dbReference>
<name>A0A699TMB2_TANCI</name>
<protein>
    <submittedName>
        <fullName evidence="1">Putative reverse transcriptase domain-containing protein</fullName>
    </submittedName>
</protein>
<comment type="caution">
    <text evidence="1">The sequence shown here is derived from an EMBL/GenBank/DDBJ whole genome shotgun (WGS) entry which is preliminary data.</text>
</comment>
<dbReference type="GO" id="GO:0003964">
    <property type="term" value="F:RNA-directed DNA polymerase activity"/>
    <property type="evidence" value="ECO:0007669"/>
    <property type="project" value="UniProtKB-KW"/>
</dbReference>
<sequence>CYERIVRIPLLNGKILKVQGERPEKDPRLLSRIKADEKKLNDIHIVRDFPEVFPDDLSGLPPVREIEFHIDLISGALPVVKSPYQLAPSEMINFSNQLKELQEKGFIRPSHSPWGAPILFVKKKDGALRMCIDYKELNKLTIKNRYPLPRIGDLFDQLQGA</sequence>
<dbReference type="CDD" id="cd01647">
    <property type="entry name" value="RT_LTR"/>
    <property type="match status" value="1"/>
</dbReference>
<evidence type="ECO:0000313" key="1">
    <source>
        <dbReference type="EMBL" id="GFD10970.1"/>
    </source>
</evidence>
<dbReference type="Gene3D" id="3.30.70.270">
    <property type="match status" value="1"/>
</dbReference>
<dbReference type="EMBL" id="BKCJ011256004">
    <property type="protein sequence ID" value="GFD10970.1"/>
    <property type="molecule type" value="Genomic_DNA"/>
</dbReference>
<proteinExistence type="predicted"/>
<gene>
    <name evidence="1" type="ORF">Tci_882939</name>
</gene>
<reference evidence="1" key="1">
    <citation type="journal article" date="2019" name="Sci. Rep.">
        <title>Draft genome of Tanacetum cinerariifolium, the natural source of mosquito coil.</title>
        <authorList>
            <person name="Yamashiro T."/>
            <person name="Shiraishi A."/>
            <person name="Satake H."/>
            <person name="Nakayama K."/>
        </authorList>
    </citation>
    <scope>NUCLEOTIDE SEQUENCE</scope>
</reference>
<dbReference type="InterPro" id="IPR032567">
    <property type="entry name" value="RTL1-rel"/>
</dbReference>
<dbReference type="AlphaFoldDB" id="A0A699TMB2"/>
<keyword evidence="1" id="KW-0808">Transferase</keyword>
<dbReference type="InterPro" id="IPR043128">
    <property type="entry name" value="Rev_trsase/Diguanyl_cyclase"/>
</dbReference>
<dbReference type="PANTHER" id="PTHR15503:SF45">
    <property type="entry name" value="RNA-DIRECTED DNA POLYMERASE HOMOLOG"/>
    <property type="match status" value="1"/>
</dbReference>